<evidence type="ECO:0000313" key="3">
    <source>
        <dbReference type="Proteomes" id="UP000003751"/>
    </source>
</evidence>
<sequence length="113" mass="12275">MLGILVVVLLAAGCLTQSISIGMTAENNTSKDKYVWIGLRDANNESIGSYDFLLQPNERKEANMNLDTNTASVLIEANSSTKRLNFTGCSPKQIDVTITPPEKIHATTNCNKS</sequence>
<dbReference type="EMBL" id="AEMG01000004">
    <property type="protein sequence ID" value="EFW93377.1"/>
    <property type="molecule type" value="Genomic_DNA"/>
</dbReference>
<accession>E7QQW3</accession>
<dbReference type="Proteomes" id="UP000184203">
    <property type="component" value="Unassembled WGS sequence"/>
</dbReference>
<protein>
    <recommendedName>
        <fullName evidence="5">Lipoprotein</fullName>
    </recommendedName>
</protein>
<evidence type="ECO:0000313" key="4">
    <source>
        <dbReference type="Proteomes" id="UP000184203"/>
    </source>
</evidence>
<dbReference type="Proteomes" id="UP000003751">
    <property type="component" value="Unassembled WGS sequence"/>
</dbReference>
<proteinExistence type="predicted"/>
<organism evidence="1 3">
    <name type="scientific">Haladaptatus paucihalophilus DX253</name>
    <dbReference type="NCBI Taxonomy" id="797209"/>
    <lineage>
        <taxon>Archaea</taxon>
        <taxon>Methanobacteriati</taxon>
        <taxon>Methanobacteriota</taxon>
        <taxon>Stenosarchaea group</taxon>
        <taxon>Halobacteria</taxon>
        <taxon>Halobacteriales</taxon>
        <taxon>Haladaptataceae</taxon>
        <taxon>Haladaptatus</taxon>
    </lineage>
</organism>
<keyword evidence="4" id="KW-1185">Reference proteome</keyword>
<reference evidence="2" key="2">
    <citation type="submission" date="2016-11" db="EMBL/GenBank/DDBJ databases">
        <authorList>
            <person name="Jaros S."/>
            <person name="Januszkiewicz K."/>
            <person name="Wedrychowicz H."/>
        </authorList>
    </citation>
    <scope>NUCLEOTIDE SEQUENCE [LARGE SCALE GENOMIC DNA]</scope>
    <source>
        <strain evidence="2">DX253</strain>
    </source>
</reference>
<reference evidence="4" key="3">
    <citation type="submission" date="2016-11" db="EMBL/GenBank/DDBJ databases">
        <authorList>
            <person name="Varghese N."/>
            <person name="Submissions S."/>
        </authorList>
    </citation>
    <scope>NUCLEOTIDE SEQUENCE [LARGE SCALE GENOMIC DNA]</scope>
    <source>
        <strain evidence="4">DX253</strain>
    </source>
</reference>
<name>E7QQW3_HALPU</name>
<reference evidence="1 3" key="1">
    <citation type="journal article" date="2014" name="ISME J.">
        <title>Trehalose/2-sulfotrehalose biosynthesis and glycine-betaine uptake are widely spread mechanisms for osmoadaptation in the Halobacteriales.</title>
        <authorList>
            <person name="Youssef N.H."/>
            <person name="Savage-Ashlock K.N."/>
            <person name="McCully A.L."/>
            <person name="Luedtke B."/>
            <person name="Shaw E.I."/>
            <person name="Hoff W.D."/>
            <person name="Elshahed M.S."/>
        </authorList>
    </citation>
    <scope>NUCLEOTIDE SEQUENCE [LARGE SCALE GENOMIC DNA]</scope>
    <source>
        <strain evidence="1 3">DX253</strain>
    </source>
</reference>
<evidence type="ECO:0000313" key="2">
    <source>
        <dbReference type="EMBL" id="SHK52966.1"/>
    </source>
</evidence>
<evidence type="ECO:0008006" key="5">
    <source>
        <dbReference type="Google" id="ProtNLM"/>
    </source>
</evidence>
<dbReference type="EMBL" id="FRAN01000002">
    <property type="protein sequence ID" value="SHK52966.1"/>
    <property type="molecule type" value="Genomic_DNA"/>
</dbReference>
<evidence type="ECO:0000313" key="1">
    <source>
        <dbReference type="EMBL" id="EFW93377.1"/>
    </source>
</evidence>
<gene>
    <name evidence="2" type="ORF">SAMN05444342_1567</name>
    <name evidence="1" type="ORF">ZOD2009_05917</name>
</gene>
<dbReference type="AlphaFoldDB" id="E7QQW3"/>